<dbReference type="HOGENOM" id="CLU_069562_0_0_9"/>
<dbReference type="EMBL" id="AE001437">
    <property type="protein sequence ID" value="AAK78412.1"/>
    <property type="molecule type" value="Genomic_DNA"/>
</dbReference>
<gene>
    <name evidence="4" type="ordered locus">CA_C0432</name>
</gene>
<dbReference type="KEGG" id="cac:CA_C0432"/>
<proteinExistence type="predicted"/>
<dbReference type="PIR" id="A96953">
    <property type="entry name" value="A96953"/>
</dbReference>
<evidence type="ECO:0000256" key="2">
    <source>
        <dbReference type="PROSITE-ProRule" id="PRU00284"/>
    </source>
</evidence>
<dbReference type="PANTHER" id="PTHR32089:SF112">
    <property type="entry name" value="LYSOZYME-LIKE PROTEIN-RELATED"/>
    <property type="match status" value="1"/>
</dbReference>
<reference evidence="4 5" key="1">
    <citation type="journal article" date="2001" name="J. Bacteriol.">
        <title>Genome sequence and comparative analysis of the solvent-producing bacterium Clostridium acetobutylicum.</title>
        <authorList>
            <person name="Nolling J."/>
            <person name="Breton G."/>
            <person name="Omelchenko M.V."/>
            <person name="Makarova K.S."/>
            <person name="Zeng Q."/>
            <person name="Gibson R."/>
            <person name="Lee H.M."/>
            <person name="Dubois J."/>
            <person name="Qiu D."/>
            <person name="Hitti J."/>
            <person name="Wolf Y.I."/>
            <person name="Tatusov R.L."/>
            <person name="Sabathe F."/>
            <person name="Doucette-Stamm L."/>
            <person name="Soucaille P."/>
            <person name="Daly M.J."/>
            <person name="Bennett G.N."/>
            <person name="Koonin E.V."/>
            <person name="Smith D.R."/>
        </authorList>
    </citation>
    <scope>NUCLEOTIDE SEQUENCE [LARGE SCALE GENOMIC DNA]</scope>
    <source>
        <strain evidence="5">ATCC 824 / DSM 792 / JCM 1419 / LMG 5710 / VKM B-1787</strain>
    </source>
</reference>
<sequence>MESNVFRNLSIADVIDIGFLQGFQDNFSESMRIAAVTVDKDGKPVTKPSNYIRYCNKIQSTAKGEKRCAESHKKGGEEAVRTGKPYIYVCNSGLIDFAAPIMVGGQHVGTVLGGQILYSKDDGDRIPGIVSDLDLTKEEYLDNLDSVNIVEKERVRAAADVLFNVTNALGTIGYQKLKLHDATNAFVDNFQQISAAMEELAASSIGVTENQEVLNQEIINVKDVASEINDILTQIKSIADQTKMLGLNAAIEAARAGELGKGFGVVAAEMRKLSESSKETAIKAGNLTVQIEKSVDKTLEVSKSTLDVASQQSAAIEETNASIEEVSSMAEELTKLV</sequence>
<dbReference type="SMART" id="SM00283">
    <property type="entry name" value="MA"/>
    <property type="match status" value="1"/>
</dbReference>
<dbReference type="eggNOG" id="COG4936">
    <property type="taxonomic scope" value="Bacteria"/>
</dbReference>
<dbReference type="STRING" id="272562.CA_C0432"/>
<evidence type="ECO:0000313" key="4">
    <source>
        <dbReference type="EMBL" id="AAK78412.1"/>
    </source>
</evidence>
<evidence type="ECO:0000259" key="3">
    <source>
        <dbReference type="PROSITE" id="PS50111"/>
    </source>
</evidence>
<keyword evidence="1 2" id="KW-0807">Transducer</keyword>
<dbReference type="PATRIC" id="fig|272562.8.peg.629"/>
<dbReference type="PROSITE" id="PS50111">
    <property type="entry name" value="CHEMOTAXIS_TRANSDUC_2"/>
    <property type="match status" value="1"/>
</dbReference>
<evidence type="ECO:0000313" key="5">
    <source>
        <dbReference type="Proteomes" id="UP000000814"/>
    </source>
</evidence>
<feature type="domain" description="Methyl-accepting transducer" evidence="3">
    <location>
        <begin position="216"/>
        <end position="337"/>
    </location>
</feature>
<dbReference type="Pfam" id="PF00015">
    <property type="entry name" value="MCPsignal"/>
    <property type="match status" value="1"/>
</dbReference>
<accession>Q97LX2</accession>
<dbReference type="Pfam" id="PF10114">
    <property type="entry name" value="PocR"/>
    <property type="match status" value="1"/>
</dbReference>
<dbReference type="OrthoDB" id="1675535at2"/>
<organism evidence="4 5">
    <name type="scientific">Clostridium acetobutylicum (strain ATCC 824 / DSM 792 / JCM 1419 / IAM 19013 / LMG 5710 / NBRC 13948 / NRRL B-527 / VKM B-1787 / 2291 / W)</name>
    <dbReference type="NCBI Taxonomy" id="272562"/>
    <lineage>
        <taxon>Bacteria</taxon>
        <taxon>Bacillati</taxon>
        <taxon>Bacillota</taxon>
        <taxon>Clostridia</taxon>
        <taxon>Eubacteriales</taxon>
        <taxon>Clostridiaceae</taxon>
        <taxon>Clostridium</taxon>
    </lineage>
</organism>
<dbReference type="Proteomes" id="UP000000814">
    <property type="component" value="Chromosome"/>
</dbReference>
<dbReference type="InterPro" id="IPR018771">
    <property type="entry name" value="PocR_dom"/>
</dbReference>
<keyword evidence="5" id="KW-1185">Reference proteome</keyword>
<dbReference type="RefSeq" id="WP_010963754.1">
    <property type="nucleotide sequence ID" value="NC_003030.1"/>
</dbReference>
<dbReference type="eggNOG" id="COG0840">
    <property type="taxonomic scope" value="Bacteria"/>
</dbReference>
<dbReference type="Gene3D" id="1.10.287.950">
    <property type="entry name" value="Methyl-accepting chemotaxis protein"/>
    <property type="match status" value="1"/>
</dbReference>
<evidence type="ECO:0000256" key="1">
    <source>
        <dbReference type="ARBA" id="ARBA00023224"/>
    </source>
</evidence>
<dbReference type="SUPFAM" id="SSF58104">
    <property type="entry name" value="Methyl-accepting chemotaxis protein (MCP) signaling domain"/>
    <property type="match status" value="1"/>
</dbReference>
<dbReference type="PANTHER" id="PTHR32089">
    <property type="entry name" value="METHYL-ACCEPTING CHEMOTAXIS PROTEIN MCPB"/>
    <property type="match status" value="1"/>
</dbReference>
<dbReference type="InterPro" id="IPR004089">
    <property type="entry name" value="MCPsignal_dom"/>
</dbReference>
<dbReference type="GO" id="GO:0016020">
    <property type="term" value="C:membrane"/>
    <property type="evidence" value="ECO:0007669"/>
    <property type="project" value="InterPro"/>
</dbReference>
<name>Q97LX2_CLOAB</name>
<dbReference type="GO" id="GO:0007165">
    <property type="term" value="P:signal transduction"/>
    <property type="evidence" value="ECO:0007669"/>
    <property type="project" value="UniProtKB-KW"/>
</dbReference>
<dbReference type="AlphaFoldDB" id="Q97LX2"/>
<protein>
    <submittedName>
        <fullName evidence="4">Methyl-accepting chemotaxis protein</fullName>
    </submittedName>
</protein>